<reference evidence="2" key="1">
    <citation type="submission" date="2018-06" db="EMBL/GenBank/DDBJ databases">
        <authorList>
            <person name="Cea G.-C."/>
            <person name="William W."/>
        </authorList>
    </citation>
    <scope>NUCLEOTIDE SEQUENCE [LARGE SCALE GENOMIC DNA]</scope>
    <source>
        <strain evidence="2">DB21MT-2</strain>
    </source>
</reference>
<dbReference type="KEGG" id="sbk:SHEWBE_1957"/>
<dbReference type="Proteomes" id="UP000250123">
    <property type="component" value="Chromosome SHEWBE"/>
</dbReference>
<accession>A0A330M3E8</accession>
<evidence type="ECO:0000313" key="1">
    <source>
        <dbReference type="EMBL" id="SQH75923.1"/>
    </source>
</evidence>
<dbReference type="AlphaFoldDB" id="A0A330M3E8"/>
<evidence type="ECO:0000313" key="2">
    <source>
        <dbReference type="Proteomes" id="UP000250123"/>
    </source>
</evidence>
<organism evidence="1 2">
    <name type="scientific">Shewanella benthica</name>
    <dbReference type="NCBI Taxonomy" id="43661"/>
    <lineage>
        <taxon>Bacteria</taxon>
        <taxon>Pseudomonadati</taxon>
        <taxon>Pseudomonadota</taxon>
        <taxon>Gammaproteobacteria</taxon>
        <taxon>Alteromonadales</taxon>
        <taxon>Shewanellaceae</taxon>
        <taxon>Shewanella</taxon>
    </lineage>
</organism>
<sequence length="58" mass="6945">MHEYLCSLLCLSIVSCNLLKIKFHYRIYNGKQVIIQSKNTLYPTIHIYSYHFHVILKC</sequence>
<name>A0A330M3E8_9GAMM</name>
<protein>
    <submittedName>
        <fullName evidence="1">Uncharacterized protein</fullName>
    </submittedName>
</protein>
<gene>
    <name evidence="1" type="ORF">SHEWBE_1957</name>
</gene>
<proteinExistence type="predicted"/>
<dbReference type="EMBL" id="LS483452">
    <property type="protein sequence ID" value="SQH75923.1"/>
    <property type="molecule type" value="Genomic_DNA"/>
</dbReference>